<dbReference type="RefSeq" id="WP_306390295.1">
    <property type="nucleotide sequence ID" value="NZ_JAVCAP010000026.1"/>
</dbReference>
<evidence type="ECO:0000256" key="1">
    <source>
        <dbReference type="ARBA" id="ARBA00022448"/>
    </source>
</evidence>
<feature type="transmembrane region" description="Helical" evidence="7">
    <location>
        <begin position="12"/>
        <end position="38"/>
    </location>
</feature>
<dbReference type="PANTHER" id="PTHR36118">
    <property type="entry name" value="ION-TRANSLOCATING OXIDOREDUCTASE COMPLEX SUBUNIT G"/>
    <property type="match status" value="1"/>
</dbReference>
<comment type="cofactor">
    <cofactor evidence="6">
        <name>FMN</name>
        <dbReference type="ChEBI" id="CHEBI:58210"/>
    </cofactor>
</comment>
<feature type="modified residue" description="FMN phosphoryl threonine" evidence="6">
    <location>
        <position position="179"/>
    </location>
</feature>
<dbReference type="NCBIfam" id="TIGR01947">
    <property type="entry name" value="rnfG"/>
    <property type="match status" value="1"/>
</dbReference>
<dbReference type="InterPro" id="IPR007329">
    <property type="entry name" value="FMN-bd"/>
</dbReference>
<evidence type="ECO:0000313" key="10">
    <source>
        <dbReference type="Proteomes" id="UP001225906"/>
    </source>
</evidence>
<evidence type="ECO:0000256" key="7">
    <source>
        <dbReference type="SAM" id="Phobius"/>
    </source>
</evidence>
<dbReference type="EMBL" id="JAVCAP010000026">
    <property type="protein sequence ID" value="MDP8568565.1"/>
    <property type="molecule type" value="Genomic_DNA"/>
</dbReference>
<dbReference type="Pfam" id="PF04205">
    <property type="entry name" value="FMN_bind"/>
    <property type="match status" value="1"/>
</dbReference>
<feature type="domain" description="FMN-binding" evidence="8">
    <location>
        <begin position="104"/>
        <end position="196"/>
    </location>
</feature>
<keyword evidence="6 7" id="KW-1133">Transmembrane helix</keyword>
<gene>
    <name evidence="9" type="primary">rsxG</name>
    <name evidence="6" type="synonym">rnfG</name>
    <name evidence="9" type="ORF">Q9291_11960</name>
</gene>
<evidence type="ECO:0000256" key="5">
    <source>
        <dbReference type="ARBA" id="ARBA00022982"/>
    </source>
</evidence>
<comment type="subcellular location">
    <subcellularLocation>
        <location evidence="6">Cell inner membrane</location>
        <topology evidence="6">Single-pass membrane protein</topology>
    </subcellularLocation>
</comment>
<evidence type="ECO:0000256" key="2">
    <source>
        <dbReference type="ARBA" id="ARBA00022553"/>
    </source>
</evidence>
<dbReference type="EC" id="7.-.-.-" evidence="6"/>
<comment type="caution">
    <text evidence="9">The sequence shown here is derived from an EMBL/GenBank/DDBJ whole genome shotgun (WGS) entry which is preliminary data.</text>
</comment>
<accession>A0ABT9JVR7</accession>
<keyword evidence="6 7" id="KW-0472">Membrane</keyword>
<keyword evidence="10" id="KW-1185">Reference proteome</keyword>
<evidence type="ECO:0000256" key="4">
    <source>
        <dbReference type="ARBA" id="ARBA00022643"/>
    </source>
</evidence>
<keyword evidence="2 6" id="KW-0597">Phosphoprotein</keyword>
<keyword evidence="3 6" id="KW-0285">Flavoprotein</keyword>
<name>A0ABT9JVR7_9PROT</name>
<dbReference type="HAMAP" id="MF_00479">
    <property type="entry name" value="RsxG_RnfG"/>
    <property type="match status" value="1"/>
</dbReference>
<evidence type="ECO:0000313" key="9">
    <source>
        <dbReference type="EMBL" id="MDP8568565.1"/>
    </source>
</evidence>
<dbReference type="PIRSF" id="PIRSF006091">
    <property type="entry name" value="E_trnsport_RnfG"/>
    <property type="match status" value="1"/>
</dbReference>
<protein>
    <recommendedName>
        <fullName evidence="6">Ion-translocating oxidoreductase complex subunit G</fullName>
        <ecNumber evidence="6">7.-.-.-</ecNumber>
    </recommendedName>
    <alternativeName>
        <fullName evidence="6">Rnf electron transport complex subunit G</fullName>
    </alternativeName>
</protein>
<dbReference type="SMART" id="SM00900">
    <property type="entry name" value="FMN_bind"/>
    <property type="match status" value="1"/>
</dbReference>
<keyword evidence="1 6" id="KW-0813">Transport</keyword>
<keyword evidence="6 7" id="KW-0812">Transmembrane</keyword>
<comment type="function">
    <text evidence="6">Part of a membrane-bound complex that couples electron transfer with translocation of ions across the membrane.</text>
</comment>
<comment type="similarity">
    <text evidence="6">Belongs to the RnfG family.</text>
</comment>
<proteinExistence type="inferred from homology"/>
<comment type="subunit">
    <text evidence="6">The complex is composed of six subunits: RnfA, RnfB, RnfC, RnfD, RnfE and RnfG.</text>
</comment>
<organism evidence="9 10">
    <name type="scientific">Methylophilus aquaticus</name>
    <dbReference type="NCBI Taxonomy" id="1971610"/>
    <lineage>
        <taxon>Bacteria</taxon>
        <taxon>Pseudomonadati</taxon>
        <taxon>Pseudomonadota</taxon>
        <taxon>Betaproteobacteria</taxon>
        <taxon>Nitrosomonadales</taxon>
        <taxon>Methylophilaceae</taxon>
        <taxon>Methylophilus</taxon>
    </lineage>
</organism>
<evidence type="ECO:0000256" key="6">
    <source>
        <dbReference type="HAMAP-Rule" id="MF_00479"/>
    </source>
</evidence>
<dbReference type="PANTHER" id="PTHR36118:SF1">
    <property type="entry name" value="ION-TRANSLOCATING OXIDOREDUCTASE COMPLEX SUBUNIT G"/>
    <property type="match status" value="1"/>
</dbReference>
<keyword evidence="5 6" id="KW-0249">Electron transport</keyword>
<keyword evidence="6" id="KW-1003">Cell membrane</keyword>
<dbReference type="NCBIfam" id="NF002519">
    <property type="entry name" value="PRK01908.1"/>
    <property type="match status" value="1"/>
</dbReference>
<evidence type="ECO:0000259" key="8">
    <source>
        <dbReference type="SMART" id="SM00900"/>
    </source>
</evidence>
<keyword evidence="6" id="KW-1278">Translocase</keyword>
<dbReference type="Proteomes" id="UP001225906">
    <property type="component" value="Unassembled WGS sequence"/>
</dbReference>
<evidence type="ECO:0000256" key="3">
    <source>
        <dbReference type="ARBA" id="ARBA00022630"/>
    </source>
</evidence>
<keyword evidence="6" id="KW-0997">Cell inner membrane</keyword>
<reference evidence="10" key="1">
    <citation type="journal article" date="2019" name="Int. J. Syst. Evol. Microbiol.">
        <title>The Global Catalogue of Microorganisms (GCM) 10K type strain sequencing project: providing services to taxonomists for standard genome sequencing and annotation.</title>
        <authorList>
            <consortium name="The Broad Institute Genomics Platform"/>
            <consortium name="The Broad Institute Genome Sequencing Center for Infectious Disease"/>
            <person name="Wu L."/>
            <person name="Ma J."/>
        </authorList>
    </citation>
    <scope>NUCLEOTIDE SEQUENCE [LARGE SCALE GENOMIC DNA]</scope>
    <source>
        <strain evidence="10">VKM B-3159</strain>
    </source>
</reference>
<keyword evidence="4 6" id="KW-0288">FMN</keyword>
<sequence>MNDILKHARNTALTLMGFAAAFTLLMSVVYTLTLAPIAESEAQARMQLFQQIVPDSLFDNDLLHDTVTLPPDLLLGNTQPLIANIARLHGEASAVILEATAHDGYAGDIKLLIAVKADGSLAGVRVLSHKETPGLGDYIDIAKDRWITLFDGLSLSQKPLGQWQVQKDGGDFDYRAGATITPRAVIGAVGRALHYVQNHRQTLFAPVAASEQEHTS</sequence>
<dbReference type="InterPro" id="IPR010209">
    <property type="entry name" value="Ion_transpt_RnfG/RsxG"/>
</dbReference>